<sequence>MTGLCGSSHNSSLLARGYSLLAALDGILVVDSAVAASALSPGPILEDAGPRGPWLVEDPANDLGLPLASRAFLASTAVEPLE</sequence>
<accession>A0A1Y1ZF14</accession>
<dbReference type="EMBL" id="MCFA01000094">
    <property type="protein sequence ID" value="ORY08860.1"/>
    <property type="molecule type" value="Genomic_DNA"/>
</dbReference>
<reference evidence="1 2" key="1">
    <citation type="submission" date="2016-07" db="EMBL/GenBank/DDBJ databases">
        <title>Pervasive Adenine N6-methylation of Active Genes in Fungi.</title>
        <authorList>
            <consortium name="DOE Joint Genome Institute"/>
            <person name="Mondo S.J."/>
            <person name="Dannebaum R.O."/>
            <person name="Kuo R.C."/>
            <person name="Labutti K."/>
            <person name="Haridas S."/>
            <person name="Kuo A."/>
            <person name="Salamov A."/>
            <person name="Ahrendt S.R."/>
            <person name="Lipzen A."/>
            <person name="Sullivan W."/>
            <person name="Andreopoulos W.B."/>
            <person name="Clum A."/>
            <person name="Lindquist E."/>
            <person name="Daum C."/>
            <person name="Ramamoorthy G.K."/>
            <person name="Gryganskyi A."/>
            <person name="Culley D."/>
            <person name="Magnuson J.K."/>
            <person name="James T.Y."/>
            <person name="O'Malley M.A."/>
            <person name="Stajich J.E."/>
            <person name="Spatafora J.W."/>
            <person name="Visel A."/>
            <person name="Grigoriev I.V."/>
        </authorList>
    </citation>
    <scope>NUCLEOTIDE SEQUENCE [LARGE SCALE GENOMIC DNA]</scope>
    <source>
        <strain evidence="1 2">CBS 115471</strain>
    </source>
</reference>
<organism evidence="1 2">
    <name type="scientific">Clohesyomyces aquaticus</name>
    <dbReference type="NCBI Taxonomy" id="1231657"/>
    <lineage>
        <taxon>Eukaryota</taxon>
        <taxon>Fungi</taxon>
        <taxon>Dikarya</taxon>
        <taxon>Ascomycota</taxon>
        <taxon>Pezizomycotina</taxon>
        <taxon>Dothideomycetes</taxon>
        <taxon>Pleosporomycetidae</taxon>
        <taxon>Pleosporales</taxon>
        <taxon>Lindgomycetaceae</taxon>
        <taxon>Clohesyomyces</taxon>
    </lineage>
</organism>
<dbReference type="Proteomes" id="UP000193144">
    <property type="component" value="Unassembled WGS sequence"/>
</dbReference>
<evidence type="ECO:0000313" key="2">
    <source>
        <dbReference type="Proteomes" id="UP000193144"/>
    </source>
</evidence>
<dbReference type="AlphaFoldDB" id="A0A1Y1ZF14"/>
<proteinExistence type="predicted"/>
<protein>
    <submittedName>
        <fullName evidence="1">Uncharacterized protein</fullName>
    </submittedName>
</protein>
<gene>
    <name evidence="1" type="ORF">BCR34DRAFT_387791</name>
</gene>
<name>A0A1Y1ZF14_9PLEO</name>
<comment type="caution">
    <text evidence="1">The sequence shown here is derived from an EMBL/GenBank/DDBJ whole genome shotgun (WGS) entry which is preliminary data.</text>
</comment>
<keyword evidence="2" id="KW-1185">Reference proteome</keyword>
<evidence type="ECO:0000313" key="1">
    <source>
        <dbReference type="EMBL" id="ORY08860.1"/>
    </source>
</evidence>